<evidence type="ECO:0000256" key="2">
    <source>
        <dbReference type="ARBA" id="ARBA00023125"/>
    </source>
</evidence>
<dbReference type="InterPro" id="IPR029062">
    <property type="entry name" value="Class_I_gatase-like"/>
</dbReference>
<dbReference type="InterPro" id="IPR009057">
    <property type="entry name" value="Homeodomain-like_sf"/>
</dbReference>
<comment type="caution">
    <text evidence="5">The sequence shown here is derived from an EMBL/GenBank/DDBJ whole genome shotgun (WGS) entry which is preliminary data.</text>
</comment>
<dbReference type="Pfam" id="PF12833">
    <property type="entry name" value="HTH_18"/>
    <property type="match status" value="1"/>
</dbReference>
<dbReference type="SUPFAM" id="SSF46689">
    <property type="entry name" value="Homeodomain-like"/>
    <property type="match status" value="2"/>
</dbReference>
<dbReference type="GO" id="GO:0043565">
    <property type="term" value="F:sequence-specific DNA binding"/>
    <property type="evidence" value="ECO:0007669"/>
    <property type="project" value="InterPro"/>
</dbReference>
<feature type="domain" description="HTH araC/xylS-type" evidence="4">
    <location>
        <begin position="218"/>
        <end position="316"/>
    </location>
</feature>
<organism evidence="5 6">
    <name type="scientific">Caballeronia sordidicola</name>
    <name type="common">Burkholderia sordidicola</name>
    <dbReference type="NCBI Taxonomy" id="196367"/>
    <lineage>
        <taxon>Bacteria</taxon>
        <taxon>Pseudomonadati</taxon>
        <taxon>Pseudomonadota</taxon>
        <taxon>Betaproteobacteria</taxon>
        <taxon>Burkholderiales</taxon>
        <taxon>Burkholderiaceae</taxon>
        <taxon>Caballeronia</taxon>
    </lineage>
</organism>
<keyword evidence="1" id="KW-0805">Transcription regulation</keyword>
<dbReference type="GO" id="GO:0003700">
    <property type="term" value="F:DNA-binding transcription factor activity"/>
    <property type="evidence" value="ECO:0007669"/>
    <property type="project" value="InterPro"/>
</dbReference>
<dbReference type="EMBL" id="MTHB01000247">
    <property type="protein sequence ID" value="OXC73482.1"/>
    <property type="molecule type" value="Genomic_DNA"/>
</dbReference>
<evidence type="ECO:0000256" key="3">
    <source>
        <dbReference type="ARBA" id="ARBA00023163"/>
    </source>
</evidence>
<keyword evidence="2" id="KW-0238">DNA-binding</keyword>
<dbReference type="RefSeq" id="WP_089164862.1">
    <property type="nucleotide sequence ID" value="NZ_MTHB01000247.1"/>
</dbReference>
<evidence type="ECO:0000259" key="4">
    <source>
        <dbReference type="PROSITE" id="PS01124"/>
    </source>
</evidence>
<protein>
    <submittedName>
        <fullName evidence="5">Transcriptional regulator, AraC family</fullName>
    </submittedName>
</protein>
<sequence length="373" mass="40091">MEQGPQRHRRPTKKRIAVLVYENCSFVDIGLILAAFDLANSAAAAARGQDPHYSVSMLSRDGGPVQCSNFVSMDTGPLDGSPPSGYDALFIAGGEGASIAAKDSRTADWLKCVFQTVQVVQAAGSGALLLKGANLPNARGMVIPIRPAGKQLSPTPGNGLVSDINTGSSLITALSIIKNDFDYKTAESIAEGLMPFSGRWLEPLLGDPPNANVGSTIREATRWIDEHCARAITVDDMAQSVSMSERTFLRHFKAETGMPPSEYLLRIRLDLACRLLITTTLPIDKIARRCGMCSGVRLAKIFKRSLGISASDYRNGASAAVEKPEHPKDSPGPLEQFDAEKLKPRLFKSDTFTLTKAPLQAAPSPFNSTACHY</sequence>
<dbReference type="InterPro" id="IPR050204">
    <property type="entry name" value="AraC_XylS_family_regulators"/>
</dbReference>
<evidence type="ECO:0000313" key="6">
    <source>
        <dbReference type="Proteomes" id="UP000214720"/>
    </source>
</evidence>
<dbReference type="Proteomes" id="UP000214720">
    <property type="component" value="Unassembled WGS sequence"/>
</dbReference>
<dbReference type="SMART" id="SM00342">
    <property type="entry name" value="HTH_ARAC"/>
    <property type="match status" value="1"/>
</dbReference>
<dbReference type="PROSITE" id="PS00041">
    <property type="entry name" value="HTH_ARAC_FAMILY_1"/>
    <property type="match status" value="1"/>
</dbReference>
<proteinExistence type="predicted"/>
<evidence type="ECO:0000256" key="1">
    <source>
        <dbReference type="ARBA" id="ARBA00023015"/>
    </source>
</evidence>
<dbReference type="Gene3D" id="3.40.50.880">
    <property type="match status" value="1"/>
</dbReference>
<name>A0A226WQN3_CABSO</name>
<dbReference type="PANTHER" id="PTHR46796">
    <property type="entry name" value="HTH-TYPE TRANSCRIPTIONAL ACTIVATOR RHAS-RELATED"/>
    <property type="match status" value="1"/>
</dbReference>
<dbReference type="OrthoDB" id="8543772at2"/>
<accession>A0A226WQN3</accession>
<evidence type="ECO:0000313" key="5">
    <source>
        <dbReference type="EMBL" id="OXC73482.1"/>
    </source>
</evidence>
<gene>
    <name evidence="5" type="ORF">BSU04_36855</name>
</gene>
<dbReference type="AlphaFoldDB" id="A0A226WQN3"/>
<reference evidence="6" key="1">
    <citation type="submission" date="2017-01" db="EMBL/GenBank/DDBJ databases">
        <title>Genome Analysis of Deinococcus marmoris KOPRI26562.</title>
        <authorList>
            <person name="Kim J.H."/>
            <person name="Oh H.-M."/>
        </authorList>
    </citation>
    <scope>NUCLEOTIDE SEQUENCE [LARGE SCALE GENOMIC DNA]</scope>
    <source>
        <strain evidence="6">PAMC 26633</strain>
    </source>
</reference>
<dbReference type="InterPro" id="IPR018060">
    <property type="entry name" value="HTH_AraC"/>
</dbReference>
<dbReference type="PROSITE" id="PS01124">
    <property type="entry name" value="HTH_ARAC_FAMILY_2"/>
    <property type="match status" value="1"/>
</dbReference>
<dbReference type="Gene3D" id="1.10.10.60">
    <property type="entry name" value="Homeodomain-like"/>
    <property type="match status" value="1"/>
</dbReference>
<dbReference type="SUPFAM" id="SSF52317">
    <property type="entry name" value="Class I glutamine amidotransferase-like"/>
    <property type="match status" value="1"/>
</dbReference>
<dbReference type="InterPro" id="IPR018062">
    <property type="entry name" value="HTH_AraC-typ_CS"/>
</dbReference>
<keyword evidence="3" id="KW-0804">Transcription</keyword>